<evidence type="ECO:0000313" key="1">
    <source>
        <dbReference type="EMBL" id="OHA01501.1"/>
    </source>
</evidence>
<accession>A0A1G2KST2</accession>
<comment type="caution">
    <text evidence="1">The sequence shown here is derived from an EMBL/GenBank/DDBJ whole genome shotgun (WGS) entry which is preliminary data.</text>
</comment>
<sequence length="77" mass="9089">MKKYREELAANQMQVSLSDFLESYNKNMPADFPRASVALLNKFKDTHSTLFRHGDLWSVDLHRKRLIDWMPRYGDAS</sequence>
<evidence type="ECO:0000313" key="2">
    <source>
        <dbReference type="Proteomes" id="UP000178710"/>
    </source>
</evidence>
<name>A0A1G2KST2_9BACT</name>
<reference evidence="1 2" key="1">
    <citation type="journal article" date="2016" name="Nat. Commun.">
        <title>Thousands of microbial genomes shed light on interconnected biogeochemical processes in an aquifer system.</title>
        <authorList>
            <person name="Anantharaman K."/>
            <person name="Brown C.T."/>
            <person name="Hug L.A."/>
            <person name="Sharon I."/>
            <person name="Castelle C.J."/>
            <person name="Probst A.J."/>
            <person name="Thomas B.C."/>
            <person name="Singh A."/>
            <person name="Wilkins M.J."/>
            <person name="Karaoz U."/>
            <person name="Brodie E.L."/>
            <person name="Williams K.H."/>
            <person name="Hubbard S.S."/>
            <person name="Banfield J.F."/>
        </authorList>
    </citation>
    <scope>NUCLEOTIDE SEQUENCE [LARGE SCALE GENOMIC DNA]</scope>
</reference>
<dbReference type="AlphaFoldDB" id="A0A1G2KST2"/>
<dbReference type="Proteomes" id="UP000178710">
    <property type="component" value="Unassembled WGS sequence"/>
</dbReference>
<gene>
    <name evidence="1" type="ORF">A3C12_01870</name>
</gene>
<organism evidence="1 2">
    <name type="scientific">Candidatus Sungbacteria bacterium RIFCSPHIGHO2_02_FULL_49_20</name>
    <dbReference type="NCBI Taxonomy" id="1802272"/>
    <lineage>
        <taxon>Bacteria</taxon>
        <taxon>Candidatus Sungiibacteriota</taxon>
    </lineage>
</organism>
<protein>
    <submittedName>
        <fullName evidence="1">Uncharacterized protein</fullName>
    </submittedName>
</protein>
<proteinExistence type="predicted"/>
<dbReference type="EMBL" id="MHQK01000026">
    <property type="protein sequence ID" value="OHA01501.1"/>
    <property type="molecule type" value="Genomic_DNA"/>
</dbReference>